<accession>A0ABQ7LCI9</accession>
<gene>
    <name evidence="3" type="primary">A09g503740.1_BraROA</name>
    <name evidence="3" type="ORF">IGI04_034628</name>
</gene>
<dbReference type="InterPro" id="IPR002156">
    <property type="entry name" value="RNaseH_domain"/>
</dbReference>
<organism evidence="3 4">
    <name type="scientific">Brassica rapa subsp. trilocularis</name>
    <dbReference type="NCBI Taxonomy" id="1813537"/>
    <lineage>
        <taxon>Eukaryota</taxon>
        <taxon>Viridiplantae</taxon>
        <taxon>Streptophyta</taxon>
        <taxon>Embryophyta</taxon>
        <taxon>Tracheophyta</taxon>
        <taxon>Spermatophyta</taxon>
        <taxon>Magnoliopsida</taxon>
        <taxon>eudicotyledons</taxon>
        <taxon>Gunneridae</taxon>
        <taxon>Pentapetalae</taxon>
        <taxon>rosids</taxon>
        <taxon>malvids</taxon>
        <taxon>Brassicales</taxon>
        <taxon>Brassicaceae</taxon>
        <taxon>Brassiceae</taxon>
        <taxon>Brassica</taxon>
    </lineage>
</organism>
<proteinExistence type="predicted"/>
<feature type="compositionally biased region" description="Low complexity" evidence="1">
    <location>
        <begin position="179"/>
        <end position="190"/>
    </location>
</feature>
<dbReference type="Pfam" id="PF13456">
    <property type="entry name" value="RVT_3"/>
    <property type="match status" value="1"/>
</dbReference>
<dbReference type="CDD" id="cd06222">
    <property type="entry name" value="RNase_H_like"/>
    <property type="match status" value="1"/>
</dbReference>
<comment type="caution">
    <text evidence="3">The sequence shown here is derived from an EMBL/GenBank/DDBJ whole genome shotgun (WGS) entry which is preliminary data.</text>
</comment>
<evidence type="ECO:0000313" key="4">
    <source>
        <dbReference type="Proteomes" id="UP000823674"/>
    </source>
</evidence>
<name>A0ABQ7LCI9_BRACM</name>
<keyword evidence="4" id="KW-1185">Reference proteome</keyword>
<feature type="region of interest" description="Disordered" evidence="1">
    <location>
        <begin position="61"/>
        <end position="89"/>
    </location>
</feature>
<dbReference type="Proteomes" id="UP000823674">
    <property type="component" value="Chromosome A09"/>
</dbReference>
<evidence type="ECO:0000313" key="3">
    <source>
        <dbReference type="EMBL" id="KAG5383158.1"/>
    </source>
</evidence>
<dbReference type="PANTHER" id="PTHR47074">
    <property type="entry name" value="BNAC02G40300D PROTEIN"/>
    <property type="match status" value="1"/>
</dbReference>
<dbReference type="InterPro" id="IPR044730">
    <property type="entry name" value="RNase_H-like_dom_plant"/>
</dbReference>
<evidence type="ECO:0000259" key="2">
    <source>
        <dbReference type="Pfam" id="PF13456"/>
    </source>
</evidence>
<dbReference type="Gene3D" id="3.30.420.10">
    <property type="entry name" value="Ribonuclease H-like superfamily/Ribonuclease H"/>
    <property type="match status" value="1"/>
</dbReference>
<sequence length="549" mass="61805">MISQKIVAEYSVIKENFSSITVDLLPANFLLRCVWLSFHGEIQIRMADSLQKAISAMTLEEEEPLNLGDDPRFRRKSNAEQWDTPPGFPPLFPELSAQDRRMAMMYISHSDETERLARIERVKQGIAENQAESSVRLTKITNNLDKGKRHVFCFPEPTTKRLQLTLGSHVQPLATGEIATSETEAESSTAHGTTLSAPATGPTGFRIGLSPEGRVTGTQSTSKSQRKRPPSWKRKTTTKSTQNLAPAEPRVSVSAPAVPLVTKRNWEGEGDNQGCTMDRISRCRRKIMEWRKRNDMNSKEKIVRLRADLEQETCDLMTEDLSSWDIRKVREVIAEEDVRHVLSIKCQRFREDRWKWGFTRNVWLRLNSFIPNVATEIVCDETISNRWTKPDVGVVKCNVGSAWSSSNGHGGMAWIVRDSHGEALFHSRRSFVGIRSQLEADLVALVWAVEAMRDLHLNRVTLEFSSSMSSGTLSTSNLPQSLQSHWRSFNRSIGQLEVCKLVLTSPNGNLIASAIAESALHIQHHQSYMSANGPGWLESRIRSEAMAVV</sequence>
<feature type="region of interest" description="Disordered" evidence="1">
    <location>
        <begin position="179"/>
        <end position="254"/>
    </location>
</feature>
<dbReference type="InterPro" id="IPR036397">
    <property type="entry name" value="RNaseH_sf"/>
</dbReference>
<reference evidence="3 4" key="1">
    <citation type="submission" date="2021-03" db="EMBL/GenBank/DDBJ databases">
        <authorList>
            <person name="King G.J."/>
            <person name="Bancroft I."/>
            <person name="Baten A."/>
            <person name="Bloomfield J."/>
            <person name="Borpatragohain P."/>
            <person name="He Z."/>
            <person name="Irish N."/>
            <person name="Irwin J."/>
            <person name="Liu K."/>
            <person name="Mauleon R.P."/>
            <person name="Moore J."/>
            <person name="Morris R."/>
            <person name="Ostergaard L."/>
            <person name="Wang B."/>
            <person name="Wells R."/>
        </authorList>
    </citation>
    <scope>NUCLEOTIDE SEQUENCE [LARGE SCALE GENOMIC DNA]</scope>
    <source>
        <strain evidence="3">R-o-18</strain>
        <tissue evidence="3">Leaf</tissue>
    </source>
</reference>
<dbReference type="InterPro" id="IPR052929">
    <property type="entry name" value="RNase_H-like_EbsB-rel"/>
</dbReference>
<feature type="domain" description="RNase H type-1" evidence="2">
    <location>
        <begin position="399"/>
        <end position="519"/>
    </location>
</feature>
<protein>
    <recommendedName>
        <fullName evidence="2">RNase H type-1 domain-containing protein</fullName>
    </recommendedName>
</protein>
<dbReference type="PANTHER" id="PTHR47074:SF53">
    <property type="entry name" value="REVERSE TRANSCRIPTASE-LIKE PROTEIN"/>
    <property type="match status" value="1"/>
</dbReference>
<evidence type="ECO:0000256" key="1">
    <source>
        <dbReference type="SAM" id="MobiDB-lite"/>
    </source>
</evidence>
<dbReference type="EMBL" id="JADBGQ010000008">
    <property type="protein sequence ID" value="KAG5383158.1"/>
    <property type="molecule type" value="Genomic_DNA"/>
</dbReference>
<feature type="compositionally biased region" description="Basic residues" evidence="1">
    <location>
        <begin position="224"/>
        <end position="237"/>
    </location>
</feature>